<gene>
    <name evidence="2" type="ORF">WN944_000683</name>
</gene>
<feature type="region of interest" description="Disordered" evidence="1">
    <location>
        <begin position="49"/>
        <end position="76"/>
    </location>
</feature>
<comment type="caution">
    <text evidence="2">The sequence shown here is derived from an EMBL/GenBank/DDBJ whole genome shotgun (WGS) entry which is preliminary data.</text>
</comment>
<sequence>MAMAMAHVWSHDDLCIWESSNLLPLEISEPQVFNVNLSVMFLQESSALQGWQNPDPGPGPAFPVPDPDPDDNFTIPGPDITRIF</sequence>
<dbReference type="AlphaFoldDB" id="A0AAP0QM45"/>
<keyword evidence="3" id="KW-1185">Reference proteome</keyword>
<organism evidence="2 3">
    <name type="scientific">Citrus x changshan-huyou</name>
    <dbReference type="NCBI Taxonomy" id="2935761"/>
    <lineage>
        <taxon>Eukaryota</taxon>
        <taxon>Viridiplantae</taxon>
        <taxon>Streptophyta</taxon>
        <taxon>Embryophyta</taxon>
        <taxon>Tracheophyta</taxon>
        <taxon>Spermatophyta</taxon>
        <taxon>Magnoliopsida</taxon>
        <taxon>eudicotyledons</taxon>
        <taxon>Gunneridae</taxon>
        <taxon>Pentapetalae</taxon>
        <taxon>rosids</taxon>
        <taxon>malvids</taxon>
        <taxon>Sapindales</taxon>
        <taxon>Rutaceae</taxon>
        <taxon>Aurantioideae</taxon>
        <taxon>Citrus</taxon>
    </lineage>
</organism>
<evidence type="ECO:0000313" key="2">
    <source>
        <dbReference type="EMBL" id="KAK9208329.1"/>
    </source>
</evidence>
<accession>A0AAP0QM45</accession>
<evidence type="ECO:0000256" key="1">
    <source>
        <dbReference type="SAM" id="MobiDB-lite"/>
    </source>
</evidence>
<reference evidence="2 3" key="1">
    <citation type="submission" date="2024-05" db="EMBL/GenBank/DDBJ databases">
        <title>Haplotype-resolved chromosome-level genome assembly of Huyou (Citrus changshanensis).</title>
        <authorList>
            <person name="Miao C."/>
            <person name="Chen W."/>
            <person name="Wu Y."/>
            <person name="Wang L."/>
            <person name="Zhao S."/>
            <person name="Grierson D."/>
            <person name="Xu C."/>
            <person name="Chen K."/>
        </authorList>
    </citation>
    <scope>NUCLEOTIDE SEQUENCE [LARGE SCALE GENOMIC DNA]</scope>
    <source>
        <strain evidence="2">01-14</strain>
        <tissue evidence="2">Leaf</tissue>
    </source>
</reference>
<dbReference type="Proteomes" id="UP001428341">
    <property type="component" value="Unassembled WGS sequence"/>
</dbReference>
<evidence type="ECO:0000313" key="3">
    <source>
        <dbReference type="Proteomes" id="UP001428341"/>
    </source>
</evidence>
<protein>
    <submittedName>
        <fullName evidence="2">Uncharacterized protein</fullName>
    </submittedName>
</protein>
<feature type="compositionally biased region" description="Pro residues" evidence="1">
    <location>
        <begin position="55"/>
        <end position="66"/>
    </location>
</feature>
<proteinExistence type="predicted"/>
<dbReference type="EMBL" id="JBCGBO010000004">
    <property type="protein sequence ID" value="KAK9208329.1"/>
    <property type="molecule type" value="Genomic_DNA"/>
</dbReference>
<name>A0AAP0QM45_9ROSI</name>